<keyword evidence="19" id="KW-1185">Reference proteome</keyword>
<dbReference type="PIRSF" id="PIRSF001604">
    <property type="entry name" value="LigA"/>
    <property type="match status" value="1"/>
</dbReference>
<evidence type="ECO:0000256" key="11">
    <source>
        <dbReference type="ARBA" id="ARBA00023204"/>
    </source>
</evidence>
<dbReference type="Pfam" id="PF01653">
    <property type="entry name" value="DNA_ligase_aden"/>
    <property type="match status" value="1"/>
</dbReference>
<reference evidence="18 19" key="1">
    <citation type="journal article" date="2023" name="Microbiol. Spectr.">
        <title>Symbiosis of Carpenter Bees with Uncharacterized Lactic Acid Bacteria Showing NAD Auxotrophy.</title>
        <authorList>
            <person name="Kawasaki S."/>
            <person name="Ozawa K."/>
            <person name="Mori T."/>
            <person name="Yamamoto A."/>
            <person name="Ito M."/>
            <person name="Ohkuma M."/>
            <person name="Sakamoto M."/>
            <person name="Matsutani M."/>
        </authorList>
    </citation>
    <scope>NUCLEOTIDE SEQUENCE [LARGE SCALE GENOMIC DNA]</scope>
    <source>
        <strain evidence="18 19">XA3</strain>
    </source>
</reference>
<dbReference type="SUPFAM" id="SSF52113">
    <property type="entry name" value="BRCT domain"/>
    <property type="match status" value="1"/>
</dbReference>
<protein>
    <recommendedName>
        <fullName evidence="3 15">DNA ligase</fullName>
        <ecNumber evidence="2 15">6.5.1.2</ecNumber>
    </recommendedName>
    <alternativeName>
        <fullName evidence="15">Polydeoxyribonucleotide synthase [NAD(+)]</fullName>
    </alternativeName>
</protein>
<evidence type="ECO:0000259" key="17">
    <source>
        <dbReference type="PROSITE" id="PS50172"/>
    </source>
</evidence>
<dbReference type="InterPro" id="IPR013840">
    <property type="entry name" value="DNAligase_N"/>
</dbReference>
<dbReference type="HAMAP" id="MF_01588">
    <property type="entry name" value="DNA_ligase_A"/>
    <property type="match status" value="1"/>
</dbReference>
<dbReference type="InterPro" id="IPR004150">
    <property type="entry name" value="NAD_DNA_ligase_OB"/>
</dbReference>
<keyword evidence="6 15" id="KW-0479">Metal-binding</keyword>
<evidence type="ECO:0000256" key="5">
    <source>
        <dbReference type="ARBA" id="ARBA00022705"/>
    </source>
</evidence>
<dbReference type="Gene3D" id="3.30.470.30">
    <property type="entry name" value="DNA ligase/mRNA capping enzyme"/>
    <property type="match status" value="1"/>
</dbReference>
<dbReference type="CDD" id="cd17748">
    <property type="entry name" value="BRCT_DNA_ligase_like"/>
    <property type="match status" value="1"/>
</dbReference>
<feature type="binding site" evidence="15">
    <location>
        <position position="420"/>
    </location>
    <ligand>
        <name>Zn(2+)</name>
        <dbReference type="ChEBI" id="CHEBI:29105"/>
    </ligand>
</feature>
<evidence type="ECO:0000256" key="8">
    <source>
        <dbReference type="ARBA" id="ARBA00022833"/>
    </source>
</evidence>
<dbReference type="PROSITE" id="PS01056">
    <property type="entry name" value="DNA_LIGASE_N2"/>
    <property type="match status" value="1"/>
</dbReference>
<dbReference type="Gene3D" id="1.10.287.610">
    <property type="entry name" value="Helix hairpin bin"/>
    <property type="match status" value="1"/>
</dbReference>
<evidence type="ECO:0000256" key="13">
    <source>
        <dbReference type="ARBA" id="ARBA00034005"/>
    </source>
</evidence>
<feature type="binding site" evidence="15">
    <location>
        <position position="168"/>
    </location>
    <ligand>
        <name>NAD(+)</name>
        <dbReference type="ChEBI" id="CHEBI:57540"/>
    </ligand>
</feature>
<feature type="binding site" evidence="15">
    <location>
        <position position="425"/>
    </location>
    <ligand>
        <name>Zn(2+)</name>
        <dbReference type="ChEBI" id="CHEBI:29105"/>
    </ligand>
</feature>
<dbReference type="GO" id="GO:0006260">
    <property type="term" value="P:DNA replication"/>
    <property type="evidence" value="ECO:0007669"/>
    <property type="project" value="UniProtKB-KW"/>
</dbReference>
<proteinExistence type="inferred from homology"/>
<evidence type="ECO:0000256" key="3">
    <source>
        <dbReference type="ARBA" id="ARBA00013308"/>
    </source>
</evidence>
<dbReference type="InterPro" id="IPR041663">
    <property type="entry name" value="DisA/LigA_HHH"/>
</dbReference>
<keyword evidence="9 15" id="KW-0460">Magnesium</keyword>
<dbReference type="FunFam" id="3.30.470.30:FF:000001">
    <property type="entry name" value="DNA ligase"/>
    <property type="match status" value="1"/>
</dbReference>
<dbReference type="InterPro" id="IPR036420">
    <property type="entry name" value="BRCT_dom_sf"/>
</dbReference>
<dbReference type="Pfam" id="PF00533">
    <property type="entry name" value="BRCT"/>
    <property type="match status" value="1"/>
</dbReference>
<accession>A0AAU9DEW7</accession>
<evidence type="ECO:0000256" key="16">
    <source>
        <dbReference type="RuleBase" id="RU000618"/>
    </source>
</evidence>
<gene>
    <name evidence="15 18" type="primary">ligA</name>
    <name evidence="18" type="ORF">XA3_08960</name>
</gene>
<keyword evidence="7 15" id="KW-0227">DNA damage</keyword>
<dbReference type="Gene3D" id="2.40.50.140">
    <property type="entry name" value="Nucleic acid-binding proteins"/>
    <property type="match status" value="1"/>
</dbReference>
<dbReference type="PANTHER" id="PTHR23389">
    <property type="entry name" value="CHROMOSOME TRANSMISSION FIDELITY FACTOR 18"/>
    <property type="match status" value="1"/>
</dbReference>
<comment type="similarity">
    <text evidence="14 15">Belongs to the NAD-dependent DNA ligase family. LigA subfamily.</text>
</comment>
<evidence type="ECO:0000256" key="12">
    <source>
        <dbReference type="ARBA" id="ARBA00023211"/>
    </source>
</evidence>
<dbReference type="AlphaFoldDB" id="A0AAU9DEW7"/>
<dbReference type="InterPro" id="IPR012340">
    <property type="entry name" value="NA-bd_OB-fold"/>
</dbReference>
<dbReference type="Pfam" id="PF12826">
    <property type="entry name" value="HHH_2"/>
    <property type="match status" value="1"/>
</dbReference>
<keyword evidence="10 15" id="KW-0520">NAD</keyword>
<evidence type="ECO:0000256" key="15">
    <source>
        <dbReference type="HAMAP-Rule" id="MF_01588"/>
    </source>
</evidence>
<dbReference type="GO" id="GO:0003911">
    <property type="term" value="F:DNA ligase (NAD+) activity"/>
    <property type="evidence" value="ECO:0007669"/>
    <property type="project" value="UniProtKB-UniRule"/>
</dbReference>
<evidence type="ECO:0000256" key="6">
    <source>
        <dbReference type="ARBA" id="ARBA00022723"/>
    </source>
</evidence>
<evidence type="ECO:0000313" key="19">
    <source>
        <dbReference type="Proteomes" id="UP001321861"/>
    </source>
</evidence>
<comment type="function">
    <text evidence="1 15">DNA ligase that catalyzes the formation of phosphodiester linkages between 5'-phosphoryl and 3'-hydroxyl groups in double-stranded DNA using NAD as a coenzyme and as the energy source for the reaction. It is essential for DNA replication and repair of damaged DNA.</text>
</comment>
<evidence type="ECO:0000256" key="10">
    <source>
        <dbReference type="ARBA" id="ARBA00023027"/>
    </source>
</evidence>
<feature type="domain" description="BRCT" evidence="17">
    <location>
        <begin position="588"/>
        <end position="667"/>
    </location>
</feature>
<evidence type="ECO:0000256" key="7">
    <source>
        <dbReference type="ARBA" id="ARBA00022763"/>
    </source>
</evidence>
<dbReference type="Pfam" id="PF14520">
    <property type="entry name" value="HHH_5"/>
    <property type="match status" value="1"/>
</dbReference>
<feature type="binding site" evidence="15">
    <location>
        <position position="284"/>
    </location>
    <ligand>
        <name>NAD(+)</name>
        <dbReference type="ChEBI" id="CHEBI:57540"/>
    </ligand>
</feature>
<dbReference type="Gene3D" id="6.20.10.30">
    <property type="match status" value="1"/>
</dbReference>
<feature type="binding site" evidence="15">
    <location>
        <position position="405"/>
    </location>
    <ligand>
        <name>Zn(2+)</name>
        <dbReference type="ChEBI" id="CHEBI:29105"/>
    </ligand>
</feature>
<dbReference type="NCBIfam" id="NF005932">
    <property type="entry name" value="PRK07956.1"/>
    <property type="match status" value="1"/>
</dbReference>
<dbReference type="InterPro" id="IPR018239">
    <property type="entry name" value="DNA_ligase_AS"/>
</dbReference>
<dbReference type="InterPro" id="IPR033136">
    <property type="entry name" value="DNA_ligase_CS"/>
</dbReference>
<name>A0AAU9DEW7_9LACO</name>
<dbReference type="Proteomes" id="UP001321861">
    <property type="component" value="Chromosome"/>
</dbReference>
<dbReference type="RefSeq" id="WP_317636356.1">
    <property type="nucleotide sequence ID" value="NZ_AP026802.1"/>
</dbReference>
<dbReference type="SMART" id="SM00292">
    <property type="entry name" value="BRCT"/>
    <property type="match status" value="1"/>
</dbReference>
<evidence type="ECO:0000256" key="9">
    <source>
        <dbReference type="ARBA" id="ARBA00022842"/>
    </source>
</evidence>
<comment type="cofactor">
    <cofactor evidence="15">
        <name>Mg(2+)</name>
        <dbReference type="ChEBI" id="CHEBI:18420"/>
    </cofactor>
    <cofactor evidence="15">
        <name>Mn(2+)</name>
        <dbReference type="ChEBI" id="CHEBI:29035"/>
    </cofactor>
</comment>
<dbReference type="Pfam" id="PF03119">
    <property type="entry name" value="DNA_ligase_ZBD"/>
    <property type="match status" value="1"/>
</dbReference>
<dbReference type="EMBL" id="AP026802">
    <property type="protein sequence ID" value="BDR58455.1"/>
    <property type="molecule type" value="Genomic_DNA"/>
</dbReference>
<dbReference type="GO" id="GO:0006281">
    <property type="term" value="P:DNA repair"/>
    <property type="evidence" value="ECO:0007669"/>
    <property type="project" value="UniProtKB-KW"/>
</dbReference>
<dbReference type="Gene3D" id="1.10.150.20">
    <property type="entry name" value="5' to 3' exonuclease, C-terminal subdomain"/>
    <property type="match status" value="2"/>
</dbReference>
<keyword evidence="12 15" id="KW-0464">Manganese</keyword>
<dbReference type="InterPro" id="IPR001679">
    <property type="entry name" value="DNA_ligase"/>
</dbReference>
<dbReference type="SUPFAM" id="SSF47781">
    <property type="entry name" value="RuvA domain 2-like"/>
    <property type="match status" value="1"/>
</dbReference>
<dbReference type="InterPro" id="IPR001357">
    <property type="entry name" value="BRCT_dom"/>
</dbReference>
<feature type="binding site" evidence="15">
    <location>
        <position position="111"/>
    </location>
    <ligand>
        <name>NAD(+)</name>
        <dbReference type="ChEBI" id="CHEBI:57540"/>
    </ligand>
</feature>
<dbReference type="InterPro" id="IPR004149">
    <property type="entry name" value="Znf_DNAligase_C4"/>
</dbReference>
<keyword evidence="8 15" id="KW-0862">Zinc</keyword>
<feature type="binding site" evidence="15">
    <location>
        <position position="308"/>
    </location>
    <ligand>
        <name>NAD(+)</name>
        <dbReference type="ChEBI" id="CHEBI:57540"/>
    </ligand>
</feature>
<evidence type="ECO:0000256" key="1">
    <source>
        <dbReference type="ARBA" id="ARBA00004067"/>
    </source>
</evidence>
<evidence type="ECO:0000256" key="4">
    <source>
        <dbReference type="ARBA" id="ARBA00022598"/>
    </source>
</evidence>
<dbReference type="PROSITE" id="PS01055">
    <property type="entry name" value="DNA_LIGASE_N1"/>
    <property type="match status" value="1"/>
</dbReference>
<dbReference type="SUPFAM" id="SSF50249">
    <property type="entry name" value="Nucleic acid-binding proteins"/>
    <property type="match status" value="1"/>
</dbReference>
<dbReference type="Gene3D" id="3.40.50.10190">
    <property type="entry name" value="BRCT domain"/>
    <property type="match status" value="1"/>
</dbReference>
<keyword evidence="11 15" id="KW-0234">DNA repair</keyword>
<dbReference type="EC" id="6.5.1.2" evidence="2 15"/>
<dbReference type="Pfam" id="PF03120">
    <property type="entry name" value="OB_DNA_ligase"/>
    <property type="match status" value="1"/>
</dbReference>
<dbReference type="PROSITE" id="PS50172">
    <property type="entry name" value="BRCT"/>
    <property type="match status" value="1"/>
</dbReference>
<dbReference type="GO" id="GO:0005829">
    <property type="term" value="C:cytosol"/>
    <property type="evidence" value="ECO:0007669"/>
    <property type="project" value="TreeGrafter"/>
</dbReference>
<dbReference type="SUPFAM" id="SSF56091">
    <property type="entry name" value="DNA ligase/mRNA capping enzyme, catalytic domain"/>
    <property type="match status" value="1"/>
</dbReference>
<dbReference type="KEGG" id="xap:XA3_08960"/>
<feature type="binding site" evidence="15">
    <location>
        <position position="402"/>
    </location>
    <ligand>
        <name>Zn(2+)</name>
        <dbReference type="ChEBI" id="CHEBI:29105"/>
    </ligand>
</feature>
<dbReference type="InterPro" id="IPR010994">
    <property type="entry name" value="RuvA_2-like"/>
</dbReference>
<dbReference type="InterPro" id="IPR013839">
    <property type="entry name" value="DNAligase_adenylation"/>
</dbReference>
<evidence type="ECO:0000256" key="2">
    <source>
        <dbReference type="ARBA" id="ARBA00012722"/>
    </source>
</evidence>
<dbReference type="CDD" id="cd00114">
    <property type="entry name" value="LIGANc"/>
    <property type="match status" value="1"/>
</dbReference>
<keyword evidence="5 15" id="KW-0235">DNA replication</keyword>
<evidence type="ECO:0000313" key="18">
    <source>
        <dbReference type="EMBL" id="BDR58455.1"/>
    </source>
</evidence>
<comment type="catalytic activity">
    <reaction evidence="13 15 16">
        <text>NAD(+) + (deoxyribonucleotide)n-3'-hydroxyl + 5'-phospho-(deoxyribonucleotide)m = (deoxyribonucleotide)n+m + AMP + beta-nicotinamide D-nucleotide.</text>
        <dbReference type="EC" id="6.5.1.2"/>
    </reaction>
</comment>
<dbReference type="GO" id="GO:0046872">
    <property type="term" value="F:metal ion binding"/>
    <property type="evidence" value="ECO:0007669"/>
    <property type="project" value="UniProtKB-KW"/>
</dbReference>
<feature type="binding site" evidence="15">
    <location>
        <position position="134"/>
    </location>
    <ligand>
        <name>NAD(+)</name>
        <dbReference type="ChEBI" id="CHEBI:57540"/>
    </ligand>
</feature>
<dbReference type="NCBIfam" id="TIGR00575">
    <property type="entry name" value="dnlj"/>
    <property type="match status" value="1"/>
</dbReference>
<feature type="active site" description="N6-AMP-lysine intermediate" evidence="15">
    <location>
        <position position="113"/>
    </location>
</feature>
<organism evidence="18 19">
    <name type="scientific">Xylocopilactobacillus apicola</name>
    <dbReference type="NCBI Taxonomy" id="2932184"/>
    <lineage>
        <taxon>Bacteria</taxon>
        <taxon>Bacillati</taxon>
        <taxon>Bacillota</taxon>
        <taxon>Bacilli</taxon>
        <taxon>Lactobacillales</taxon>
        <taxon>Lactobacillaceae</taxon>
        <taxon>Xylocopilactobacillus</taxon>
    </lineage>
</organism>
<feature type="binding site" evidence="15">
    <location>
        <begin position="31"/>
        <end position="35"/>
    </location>
    <ligand>
        <name>NAD(+)</name>
        <dbReference type="ChEBI" id="CHEBI:57540"/>
    </ligand>
</feature>
<dbReference type="PANTHER" id="PTHR23389:SF9">
    <property type="entry name" value="DNA LIGASE"/>
    <property type="match status" value="1"/>
</dbReference>
<dbReference type="SMART" id="SM00532">
    <property type="entry name" value="LIGANc"/>
    <property type="match status" value="1"/>
</dbReference>
<keyword evidence="4 15" id="KW-0436">Ligase</keyword>
<sequence>MDNYEEYLNLKKQLNIYRREYYTEDAPSVQDFEYDRLYQKLLAIESAHQDWVSSDSPSQNVGGAINTAFPKFSHTIPMLSMDDVFSLEESEAAVQRIQKNIQQDEVEFNLELKIDGLAISLIYENGHLVKGSTRGDGMVGEDITPNILQIADIPKEIPLKDHLEVRGECYLGKESFARLNEARLEEGKSTFANPRNAAAGSLRQLNSKVTKERNLQSFIYYVIEPENFDLKTQSQALIKLKEWGFATNQQNRVIKNFGEVRDYLDEYQEKRFNLPYNIDGIVFKVNDLALQNSLGNTVKVPRWEFAYKFPPLEARTKIRTIEWTVGRTGVVTPTAVMDPVSLAGSTVQRASLHNFDLLHEKDVRINDYVDIYKAGDIIPEVARVDFKARKSGTKSYQEPHYCPDCGAKLVHLSEEVALRCINPVCPAQVRAHIEHFATRDAMNILGLGPKVVEKLYDLDLVNKIPDLYKLDEIKLQQVPGFQEKSVKKLLDNLEESKHRSLENVLYGFGIRYVGKNVALKIAEVYHNLDDLISFLKTGEDLEIDTIGSVIQNSLSNYFANQEVLEMVQELKELQVNLKYLGRDLNSVDHDGFFYDKRVVITGTLAGYSRSQLNDLLTNQGAKVSSSVSSKTDFLIYGSDPGSKLTKANNLKIQLISEERLDEILQEK</sequence>
<dbReference type="FunFam" id="2.40.50.140:FF:000012">
    <property type="entry name" value="DNA ligase"/>
    <property type="match status" value="1"/>
</dbReference>
<dbReference type="FunFam" id="1.10.150.20:FF:000007">
    <property type="entry name" value="DNA ligase"/>
    <property type="match status" value="1"/>
</dbReference>
<feature type="binding site" evidence="15">
    <location>
        <begin position="80"/>
        <end position="81"/>
    </location>
    <ligand>
        <name>NAD(+)</name>
        <dbReference type="ChEBI" id="CHEBI:57540"/>
    </ligand>
</feature>
<evidence type="ECO:0000256" key="14">
    <source>
        <dbReference type="ARBA" id="ARBA00060881"/>
    </source>
</evidence>